<dbReference type="InterPro" id="IPR000534">
    <property type="entry name" value="Semialdehyde_DH_NAD-bd"/>
</dbReference>
<proteinExistence type="inferred from homology"/>
<dbReference type="SUPFAM" id="SSF55347">
    <property type="entry name" value="Glyceraldehyde-3-phosphate dehydrogenase-like, C-terminal domain"/>
    <property type="match status" value="1"/>
</dbReference>
<dbReference type="OrthoDB" id="9805684at2"/>
<keyword evidence="12 15" id="KW-0457">Lysine biosynthesis</keyword>
<comment type="caution">
    <text evidence="15">Lacks conserved residue(s) required for the propagation of feature annotation.</text>
</comment>
<evidence type="ECO:0000256" key="14">
    <source>
        <dbReference type="ARBA" id="ARBA00047891"/>
    </source>
</evidence>
<dbReference type="NCBIfam" id="NF011456">
    <property type="entry name" value="PRK14874.1"/>
    <property type="match status" value="1"/>
</dbReference>
<dbReference type="GO" id="GO:0051287">
    <property type="term" value="F:NAD binding"/>
    <property type="evidence" value="ECO:0007669"/>
    <property type="project" value="InterPro"/>
</dbReference>
<feature type="binding site" evidence="15">
    <location>
        <begin position="9"/>
        <end position="12"/>
    </location>
    <ligand>
        <name>NADP(+)</name>
        <dbReference type="ChEBI" id="CHEBI:58349"/>
    </ligand>
</feature>
<organism evidence="18 19">
    <name type="scientific">Pelobium manganitolerans</name>
    <dbReference type="NCBI Taxonomy" id="1842495"/>
    <lineage>
        <taxon>Bacteria</taxon>
        <taxon>Pseudomonadati</taxon>
        <taxon>Bacteroidota</taxon>
        <taxon>Sphingobacteriia</taxon>
        <taxon>Sphingobacteriales</taxon>
        <taxon>Sphingobacteriaceae</taxon>
        <taxon>Pelobium</taxon>
    </lineage>
</organism>
<dbReference type="Gene3D" id="3.30.360.10">
    <property type="entry name" value="Dihydrodipicolinate Reductase, domain 2"/>
    <property type="match status" value="1"/>
</dbReference>
<dbReference type="InterPro" id="IPR036291">
    <property type="entry name" value="NAD(P)-bd_dom_sf"/>
</dbReference>
<keyword evidence="9 15" id="KW-0521">NADP</keyword>
<evidence type="ECO:0000259" key="17">
    <source>
        <dbReference type="SMART" id="SM00859"/>
    </source>
</evidence>
<dbReference type="GO" id="GO:0046983">
    <property type="term" value="F:protein dimerization activity"/>
    <property type="evidence" value="ECO:0007669"/>
    <property type="project" value="InterPro"/>
</dbReference>
<dbReference type="NCBIfam" id="TIGR01296">
    <property type="entry name" value="asd_B"/>
    <property type="match status" value="1"/>
</dbReference>
<keyword evidence="10 15" id="KW-0220">Diaminopimelate biosynthesis</keyword>
<evidence type="ECO:0000256" key="5">
    <source>
        <dbReference type="ARBA" id="ARBA00011738"/>
    </source>
</evidence>
<reference evidence="18 19" key="1">
    <citation type="submission" date="2016-07" db="EMBL/GenBank/DDBJ databases">
        <title>Genome of Pelobium manganitolerans.</title>
        <authorList>
            <person name="Wu S."/>
            <person name="Wang G."/>
        </authorList>
    </citation>
    <scope>NUCLEOTIDE SEQUENCE [LARGE SCALE GENOMIC DNA]</scope>
    <source>
        <strain evidence="18 19">YS-25</strain>
    </source>
</reference>
<dbReference type="EC" id="1.2.1.11" evidence="6 15"/>
<comment type="pathway">
    <text evidence="1 15">Amino-acid biosynthesis; L-methionine biosynthesis via de novo pathway; L-homoserine from L-aspartate: step 2/3.</text>
</comment>
<dbReference type="AlphaFoldDB" id="A0A419S9H4"/>
<dbReference type="Gene3D" id="3.40.50.720">
    <property type="entry name" value="NAD(P)-binding Rossmann-like Domain"/>
    <property type="match status" value="1"/>
</dbReference>
<feature type="binding site" evidence="15">
    <location>
        <position position="97"/>
    </location>
    <ligand>
        <name>phosphate</name>
        <dbReference type="ChEBI" id="CHEBI:43474"/>
    </ligand>
</feature>
<feature type="binding site" evidence="15">
    <location>
        <position position="228"/>
    </location>
    <ligand>
        <name>substrate</name>
    </ligand>
</feature>
<dbReference type="GO" id="GO:0004073">
    <property type="term" value="F:aspartate-semialdehyde dehydrogenase activity"/>
    <property type="evidence" value="ECO:0007669"/>
    <property type="project" value="UniProtKB-UniRule"/>
</dbReference>
<sequence length="331" mass="36119">MKVAVVGATGLVGTVMLKVLAERNFPVTELIPVASAKSKGKEIDFKGKKYKVVTVEEAIAMRPDVALFSAGGSTSTEQAPKFAEVGTTVIDNSSAWRMDPTKKLVVPEVNADVLTAEDKIIANPNCSTVQMVVALKPLHEAYKIKRVVVSTYQSVTGTGVKAVEQLMNERKGITDGPMAYAYPIDLNVIPQIDVFQDNGYTKEEMKMILETKKIMGDDSIAVTATTVRIPVMGGHSEALNIEFEKDFDLAKVRELLEATKGVIVVDDPTNAQYPMPKDAHEKDEVFVGRIRRDESQANTLNMWCVADNLRKGAATNAVQIAEYLLDKNLIG</sequence>
<dbReference type="InterPro" id="IPR012280">
    <property type="entry name" value="Semialdhyde_DH_dimer_dom"/>
</dbReference>
<dbReference type="UniPathway" id="UPA00050">
    <property type="reaction ID" value="UER00463"/>
</dbReference>
<feature type="binding site" evidence="15">
    <location>
        <position position="308"/>
    </location>
    <ligand>
        <name>NADP(+)</name>
        <dbReference type="ChEBI" id="CHEBI:58349"/>
    </ligand>
</feature>
<evidence type="ECO:0000256" key="12">
    <source>
        <dbReference type="ARBA" id="ARBA00023154"/>
    </source>
</evidence>
<comment type="caution">
    <text evidence="18">The sequence shown here is derived from an EMBL/GenBank/DDBJ whole genome shotgun (WGS) entry which is preliminary data.</text>
</comment>
<dbReference type="UniPathway" id="UPA00051">
    <property type="reaction ID" value="UER00464"/>
</dbReference>
<keyword evidence="7 15" id="KW-0028">Amino-acid biosynthesis</keyword>
<dbReference type="CDD" id="cd02316">
    <property type="entry name" value="VcASADH2_like_N"/>
    <property type="match status" value="1"/>
</dbReference>
<comment type="function">
    <text evidence="15">Catalyzes the NADPH-dependent formation of L-aspartate-semialdehyde (L-ASA) by the reductive dephosphorylation of L-aspartyl-4-phosphate.</text>
</comment>
<dbReference type="PANTHER" id="PTHR46278">
    <property type="entry name" value="DEHYDROGENASE, PUTATIVE-RELATED"/>
    <property type="match status" value="1"/>
</dbReference>
<comment type="similarity">
    <text evidence="4 15">Belongs to the aspartate-semialdehyde dehydrogenase family.</text>
</comment>
<dbReference type="GO" id="GO:0009097">
    <property type="term" value="P:isoleucine biosynthetic process"/>
    <property type="evidence" value="ECO:0007669"/>
    <property type="project" value="UniProtKB-UniRule"/>
</dbReference>
<dbReference type="HAMAP" id="MF_02121">
    <property type="entry name" value="ASADH"/>
    <property type="match status" value="1"/>
</dbReference>
<evidence type="ECO:0000256" key="1">
    <source>
        <dbReference type="ARBA" id="ARBA00005021"/>
    </source>
</evidence>
<dbReference type="InterPro" id="IPR012080">
    <property type="entry name" value="Asp_semialdehyde_DH"/>
</dbReference>
<feature type="binding site" evidence="15">
    <location>
        <position position="153"/>
    </location>
    <ligand>
        <name>substrate</name>
    </ligand>
</feature>
<evidence type="ECO:0000256" key="9">
    <source>
        <dbReference type="ARBA" id="ARBA00022857"/>
    </source>
</evidence>
<dbReference type="SMART" id="SM00859">
    <property type="entry name" value="Semialdhyde_dh"/>
    <property type="match status" value="1"/>
</dbReference>
<name>A0A419S9H4_9SPHI</name>
<dbReference type="Pfam" id="PF01118">
    <property type="entry name" value="Semialdhyde_dh"/>
    <property type="match status" value="1"/>
</dbReference>
<feature type="domain" description="Semialdehyde dehydrogenase NAD-binding" evidence="17">
    <location>
        <begin position="2"/>
        <end position="117"/>
    </location>
</feature>
<dbReference type="SUPFAM" id="SSF51735">
    <property type="entry name" value="NAD(P)-binding Rossmann-fold domains"/>
    <property type="match status" value="1"/>
</dbReference>
<evidence type="ECO:0000256" key="8">
    <source>
        <dbReference type="ARBA" id="ARBA00022697"/>
    </source>
</evidence>
<dbReference type="GO" id="GO:0071266">
    <property type="term" value="P:'de novo' L-methionine biosynthetic process"/>
    <property type="evidence" value="ECO:0007669"/>
    <property type="project" value="UniProtKB-UniRule"/>
</dbReference>
<feature type="active site" description="Acyl-thioester intermediate" evidence="15 16">
    <location>
        <position position="126"/>
    </location>
</feature>
<evidence type="ECO:0000256" key="6">
    <source>
        <dbReference type="ARBA" id="ARBA00013120"/>
    </source>
</evidence>
<evidence type="ECO:0000313" key="18">
    <source>
        <dbReference type="EMBL" id="RKD18629.1"/>
    </source>
</evidence>
<evidence type="ECO:0000313" key="19">
    <source>
        <dbReference type="Proteomes" id="UP000283433"/>
    </source>
</evidence>
<dbReference type="InterPro" id="IPR005986">
    <property type="entry name" value="Asp_semialdehyde_DH_beta"/>
</dbReference>
<evidence type="ECO:0000256" key="15">
    <source>
        <dbReference type="HAMAP-Rule" id="MF_02121"/>
    </source>
</evidence>
<dbReference type="GO" id="GO:0009089">
    <property type="term" value="P:lysine biosynthetic process via diaminopimelate"/>
    <property type="evidence" value="ECO:0007669"/>
    <property type="project" value="UniProtKB-UniRule"/>
</dbReference>
<evidence type="ECO:0000256" key="2">
    <source>
        <dbReference type="ARBA" id="ARBA00005076"/>
    </source>
</evidence>
<protein>
    <recommendedName>
        <fullName evidence="6 15">Aspartate-semialdehyde dehydrogenase</fullName>
        <shortName evidence="15">ASA dehydrogenase</shortName>
        <shortName evidence="15">ASADH</shortName>
        <ecNumber evidence="6 15">1.2.1.11</ecNumber>
    </recommendedName>
    <alternativeName>
        <fullName evidence="15">Aspartate-beta-semialdehyde dehydrogenase</fullName>
    </alternativeName>
</protein>
<comment type="catalytic activity">
    <reaction evidence="14 15">
        <text>L-aspartate 4-semialdehyde + phosphate + NADP(+) = 4-phospho-L-aspartate + NADPH + H(+)</text>
        <dbReference type="Rhea" id="RHEA:24284"/>
        <dbReference type="ChEBI" id="CHEBI:15378"/>
        <dbReference type="ChEBI" id="CHEBI:43474"/>
        <dbReference type="ChEBI" id="CHEBI:57535"/>
        <dbReference type="ChEBI" id="CHEBI:57783"/>
        <dbReference type="ChEBI" id="CHEBI:58349"/>
        <dbReference type="ChEBI" id="CHEBI:537519"/>
        <dbReference type="EC" id="1.2.1.11"/>
    </reaction>
</comment>
<dbReference type="Pfam" id="PF02774">
    <property type="entry name" value="Semialdhyde_dhC"/>
    <property type="match status" value="1"/>
</dbReference>
<keyword evidence="13 15" id="KW-0486">Methionine biosynthesis</keyword>
<dbReference type="GO" id="GO:0009088">
    <property type="term" value="P:threonine biosynthetic process"/>
    <property type="evidence" value="ECO:0007669"/>
    <property type="project" value="UniProtKB-UniRule"/>
</dbReference>
<dbReference type="GO" id="GO:0019877">
    <property type="term" value="P:diaminopimelate biosynthetic process"/>
    <property type="evidence" value="ECO:0007669"/>
    <property type="project" value="UniProtKB-UniRule"/>
</dbReference>
<dbReference type="GO" id="GO:0050661">
    <property type="term" value="F:NADP binding"/>
    <property type="evidence" value="ECO:0007669"/>
    <property type="project" value="UniProtKB-UniRule"/>
</dbReference>
<feature type="binding site" evidence="15">
    <location>
        <position position="177"/>
    </location>
    <ligand>
        <name>NADP(+)</name>
        <dbReference type="ChEBI" id="CHEBI:58349"/>
    </ligand>
</feature>
<keyword evidence="11 15" id="KW-0560">Oxidoreductase</keyword>
<evidence type="ECO:0000256" key="3">
    <source>
        <dbReference type="ARBA" id="ARBA00005097"/>
    </source>
</evidence>
<comment type="pathway">
    <text evidence="2 15">Amino-acid biosynthesis; L-lysine biosynthesis via DAP pathway; (S)-tetrahydrodipicolinate from L-aspartate: step 2/4.</text>
</comment>
<evidence type="ECO:0000256" key="16">
    <source>
        <dbReference type="PIRSR" id="PIRSR000148-1"/>
    </source>
</evidence>
<gene>
    <name evidence="15" type="primary">asd</name>
    <name evidence="18" type="ORF">BCY91_14935</name>
</gene>
<evidence type="ECO:0000256" key="4">
    <source>
        <dbReference type="ARBA" id="ARBA00010584"/>
    </source>
</evidence>
<evidence type="ECO:0000256" key="10">
    <source>
        <dbReference type="ARBA" id="ARBA00022915"/>
    </source>
</evidence>
<evidence type="ECO:0000256" key="7">
    <source>
        <dbReference type="ARBA" id="ARBA00022605"/>
    </source>
</evidence>
<accession>A0A419S9H4</accession>
<dbReference type="EMBL" id="MBTA01000004">
    <property type="protein sequence ID" value="RKD18629.1"/>
    <property type="molecule type" value="Genomic_DNA"/>
</dbReference>
<comment type="pathway">
    <text evidence="3 15">Amino-acid biosynthesis; L-threonine biosynthesis; L-threonine from L-aspartate: step 2/5.</text>
</comment>
<dbReference type="PANTHER" id="PTHR46278:SF2">
    <property type="entry name" value="ASPARTATE-SEMIALDEHYDE DEHYDROGENASE"/>
    <property type="match status" value="1"/>
</dbReference>
<keyword evidence="8 15" id="KW-0791">Threonine biosynthesis</keyword>
<evidence type="ECO:0000256" key="11">
    <source>
        <dbReference type="ARBA" id="ARBA00023002"/>
    </source>
</evidence>
<feature type="active site" description="Proton acceptor" evidence="15 16">
    <location>
        <position position="235"/>
    </location>
</feature>
<dbReference type="UniPathway" id="UPA00034">
    <property type="reaction ID" value="UER00016"/>
</dbReference>
<dbReference type="CDD" id="cd18131">
    <property type="entry name" value="ASADH_C_bac_euk_like"/>
    <property type="match status" value="1"/>
</dbReference>
<comment type="subunit">
    <text evidence="5 15">Homodimer.</text>
</comment>
<evidence type="ECO:0000256" key="13">
    <source>
        <dbReference type="ARBA" id="ARBA00023167"/>
    </source>
</evidence>
<feature type="binding site" evidence="15">
    <location>
        <begin position="37"/>
        <end position="38"/>
    </location>
    <ligand>
        <name>NADP(+)</name>
        <dbReference type="ChEBI" id="CHEBI:58349"/>
    </ligand>
</feature>
<dbReference type="RefSeq" id="WP_120180807.1">
    <property type="nucleotide sequence ID" value="NZ_MBTA01000004.1"/>
</dbReference>
<keyword evidence="19" id="KW-1185">Reference proteome</keyword>
<dbReference type="Proteomes" id="UP000283433">
    <property type="component" value="Unassembled WGS sequence"/>
</dbReference>
<dbReference type="PIRSF" id="PIRSF000148">
    <property type="entry name" value="ASA_dh"/>
    <property type="match status" value="1"/>
</dbReference>